<reference evidence="1" key="1">
    <citation type="submission" date="2013-12" db="EMBL/GenBank/DDBJ databases">
        <title>The Genome Sequence of Aphanomyces astaci APO3.</title>
        <authorList>
            <consortium name="The Broad Institute Genomics Platform"/>
            <person name="Russ C."/>
            <person name="Tyler B."/>
            <person name="van West P."/>
            <person name="Dieguez-Uribeondo J."/>
            <person name="Young S.K."/>
            <person name="Zeng Q."/>
            <person name="Gargeya S."/>
            <person name="Fitzgerald M."/>
            <person name="Abouelleil A."/>
            <person name="Alvarado L."/>
            <person name="Chapman S.B."/>
            <person name="Gainer-Dewar J."/>
            <person name="Goldberg J."/>
            <person name="Griggs A."/>
            <person name="Gujja S."/>
            <person name="Hansen M."/>
            <person name="Howarth C."/>
            <person name="Imamovic A."/>
            <person name="Ireland A."/>
            <person name="Larimer J."/>
            <person name="McCowan C."/>
            <person name="Murphy C."/>
            <person name="Pearson M."/>
            <person name="Poon T.W."/>
            <person name="Priest M."/>
            <person name="Roberts A."/>
            <person name="Saif S."/>
            <person name="Shea T."/>
            <person name="Sykes S."/>
            <person name="Wortman J."/>
            <person name="Nusbaum C."/>
            <person name="Birren B."/>
        </authorList>
    </citation>
    <scope>NUCLEOTIDE SEQUENCE [LARGE SCALE GENOMIC DNA]</scope>
    <source>
        <strain evidence="1">APO3</strain>
    </source>
</reference>
<organism evidence="1">
    <name type="scientific">Aphanomyces astaci</name>
    <name type="common">Crayfish plague agent</name>
    <dbReference type="NCBI Taxonomy" id="112090"/>
    <lineage>
        <taxon>Eukaryota</taxon>
        <taxon>Sar</taxon>
        <taxon>Stramenopiles</taxon>
        <taxon>Oomycota</taxon>
        <taxon>Saprolegniomycetes</taxon>
        <taxon>Saprolegniales</taxon>
        <taxon>Verrucalvaceae</taxon>
        <taxon>Aphanomyces</taxon>
    </lineage>
</organism>
<dbReference type="GeneID" id="20814973"/>
<protein>
    <submittedName>
        <fullName evidence="1">Uncharacterized protein</fullName>
    </submittedName>
</protein>
<dbReference type="EMBL" id="KI913157">
    <property type="protein sequence ID" value="ETV71842.1"/>
    <property type="molecule type" value="Genomic_DNA"/>
</dbReference>
<dbReference type="RefSeq" id="XP_009838691.1">
    <property type="nucleotide sequence ID" value="XM_009840389.1"/>
</dbReference>
<gene>
    <name evidence="1" type="ORF">H257_12977</name>
</gene>
<dbReference type="VEuPathDB" id="FungiDB:H257_12977"/>
<accession>W4FWH0</accession>
<proteinExistence type="predicted"/>
<name>W4FWH0_APHAT</name>
<evidence type="ECO:0000313" key="1">
    <source>
        <dbReference type="EMBL" id="ETV71842.1"/>
    </source>
</evidence>
<dbReference type="AlphaFoldDB" id="W4FWH0"/>
<sequence>MVVGIVTDADMSNLYSSSNQSEFVATLVLGPDTPHELELRGDMCSKDDNLYELAFVQPTLEHAMADDVVLGRNITRMASISS</sequence>